<evidence type="ECO:0008006" key="3">
    <source>
        <dbReference type="Google" id="ProtNLM"/>
    </source>
</evidence>
<accession>A0ABX5CM81</accession>
<sequence>MTGIDGVGSAFAAAQYGLQSASDGISQAASNIAQRTAEDAVVPAQPIAANTDINNATPNSTSSTSRLTDDLIALNVSERNAQASAKVLGVADEMLGTIIDVLA</sequence>
<comment type="caution">
    <text evidence="1">The sequence shown here is derived from an EMBL/GenBank/DDBJ whole genome shotgun (WGS) entry which is preliminary data.</text>
</comment>
<name>A0ABX5CM81_9ALTE</name>
<evidence type="ECO:0000313" key="2">
    <source>
        <dbReference type="Proteomes" id="UP000239539"/>
    </source>
</evidence>
<reference evidence="2" key="1">
    <citation type="journal article" date="2020" name="Int. J. Syst. Evol. Microbiol.">
        <title>Alteromonas alba sp. nov., a marine bacterium isolated from the seawater of the West Pacific Ocean.</title>
        <authorList>
            <person name="Sun C."/>
            <person name="Wu Y.-H."/>
            <person name="Xamxidin M."/>
            <person name="Cheng H."/>
            <person name="Xu X.-W."/>
        </authorList>
    </citation>
    <scope>NUCLEOTIDE SEQUENCE [LARGE SCALE GENOMIC DNA]</scope>
    <source>
        <strain evidence="2">9a2</strain>
    </source>
</reference>
<proteinExistence type="predicted"/>
<protein>
    <recommendedName>
        <fullName evidence="3">Excinuclease ATPase subunit</fullName>
    </recommendedName>
</protein>
<evidence type="ECO:0000313" key="1">
    <source>
        <dbReference type="EMBL" id="PRO67441.1"/>
    </source>
</evidence>
<dbReference type="EMBL" id="PVNO01000031">
    <property type="protein sequence ID" value="PRO67441.1"/>
    <property type="molecule type" value="Genomic_DNA"/>
</dbReference>
<keyword evidence="2" id="KW-1185">Reference proteome</keyword>
<dbReference type="RefSeq" id="WP_105932466.1">
    <property type="nucleotide sequence ID" value="NZ_PVNO01000031.1"/>
</dbReference>
<organism evidence="1 2">
    <name type="scientific">Alteromonas gracilis</name>
    <dbReference type="NCBI Taxonomy" id="1479524"/>
    <lineage>
        <taxon>Bacteria</taxon>
        <taxon>Pseudomonadati</taxon>
        <taxon>Pseudomonadota</taxon>
        <taxon>Gammaproteobacteria</taxon>
        <taxon>Alteromonadales</taxon>
        <taxon>Alteromonadaceae</taxon>
        <taxon>Alteromonas/Salinimonas group</taxon>
        <taxon>Alteromonas</taxon>
    </lineage>
</organism>
<gene>
    <name evidence="1" type="ORF">C6Y39_17255</name>
</gene>
<dbReference type="Proteomes" id="UP000239539">
    <property type="component" value="Unassembled WGS sequence"/>
</dbReference>